<dbReference type="CAZy" id="GT4">
    <property type="family name" value="Glycosyltransferase Family 4"/>
</dbReference>
<dbReference type="PANTHER" id="PTHR45947">
    <property type="entry name" value="SULFOQUINOVOSYL TRANSFERASE SQD2"/>
    <property type="match status" value="1"/>
</dbReference>
<dbReference type="InterPro" id="IPR050194">
    <property type="entry name" value="Glycosyltransferase_grp1"/>
</dbReference>
<dbReference type="OrthoDB" id="9783380at2"/>
<dbReference type="Pfam" id="PF13692">
    <property type="entry name" value="Glyco_trans_1_4"/>
    <property type="match status" value="1"/>
</dbReference>
<dbReference type="eggNOG" id="COG0438">
    <property type="taxonomic scope" value="Bacteria"/>
</dbReference>
<keyword evidence="2" id="KW-0808">Transferase</keyword>
<sequence>MRILFAHERYLPDSGGGGEILVHRRALHLRARGVEVQVICAGDPALGDHEGVPTRRLPLRRRALPLGLPALIAAARTADLVHAFTYHAMLPAFVAARLTGRPLVCEYMALFGHAWSVMRSGPVALGCRAVERLLLALPAQGRIFLSAESLTLAKVTPSDRIVLAPPGVDSAFFEEATSAQKEDLVLFAGKFEARKGIAELLAVARACPQIRFVAVGWGEGVAALRAAAPENLTVQESRGDLYRRLLGRARIFFFPSYAETFGIVVAEAMASGCAVIGTTGQGAEGVRVQAGDVAGMVAAVQRLWGDRDLCLALGARNRERARDYDWDRSGDAVLGLYRTLLAHKQSPLDARP</sequence>
<organism evidence="2 3">
    <name type="scientific">Methylobacterium nodulans (strain LMG 21967 / CNCM I-2342 / ORS 2060)</name>
    <dbReference type="NCBI Taxonomy" id="460265"/>
    <lineage>
        <taxon>Bacteria</taxon>
        <taxon>Pseudomonadati</taxon>
        <taxon>Pseudomonadota</taxon>
        <taxon>Alphaproteobacteria</taxon>
        <taxon>Hyphomicrobiales</taxon>
        <taxon>Methylobacteriaceae</taxon>
        <taxon>Methylobacterium</taxon>
    </lineage>
</organism>
<evidence type="ECO:0000313" key="2">
    <source>
        <dbReference type="EMBL" id="ACL58112.1"/>
    </source>
</evidence>
<dbReference type="CDD" id="cd03801">
    <property type="entry name" value="GT4_PimA-like"/>
    <property type="match status" value="1"/>
</dbReference>
<dbReference type="STRING" id="460265.Mnod_3183"/>
<proteinExistence type="predicted"/>
<dbReference type="SUPFAM" id="SSF53756">
    <property type="entry name" value="UDP-Glycosyltransferase/glycogen phosphorylase"/>
    <property type="match status" value="1"/>
</dbReference>
<dbReference type="GO" id="GO:0016758">
    <property type="term" value="F:hexosyltransferase activity"/>
    <property type="evidence" value="ECO:0007669"/>
    <property type="project" value="TreeGrafter"/>
</dbReference>
<dbReference type="EMBL" id="CP001349">
    <property type="protein sequence ID" value="ACL58112.1"/>
    <property type="molecule type" value="Genomic_DNA"/>
</dbReference>
<evidence type="ECO:0000259" key="1">
    <source>
        <dbReference type="Pfam" id="PF13579"/>
    </source>
</evidence>
<dbReference type="HOGENOM" id="CLU_787106_0_0_5"/>
<dbReference type="KEGG" id="mno:Mnod_3183"/>
<dbReference type="AlphaFoldDB" id="B8IJR4"/>
<dbReference type="InterPro" id="IPR028098">
    <property type="entry name" value="Glyco_trans_4-like_N"/>
</dbReference>
<keyword evidence="3" id="KW-1185">Reference proteome</keyword>
<dbReference type="Proteomes" id="UP000008207">
    <property type="component" value="Chromosome"/>
</dbReference>
<dbReference type="RefSeq" id="WP_015929781.1">
    <property type="nucleotide sequence ID" value="NC_011894.1"/>
</dbReference>
<protein>
    <submittedName>
        <fullName evidence="2">Glycosyl transferase group 1</fullName>
    </submittedName>
</protein>
<dbReference type="Gene3D" id="3.40.50.2000">
    <property type="entry name" value="Glycogen Phosphorylase B"/>
    <property type="match status" value="2"/>
</dbReference>
<feature type="domain" description="Glycosyltransferase subfamily 4-like N-terminal" evidence="1">
    <location>
        <begin position="16"/>
        <end position="167"/>
    </location>
</feature>
<gene>
    <name evidence="2" type="ordered locus">Mnod_3183</name>
</gene>
<evidence type="ECO:0000313" key="3">
    <source>
        <dbReference type="Proteomes" id="UP000008207"/>
    </source>
</evidence>
<dbReference type="Pfam" id="PF13579">
    <property type="entry name" value="Glyco_trans_4_4"/>
    <property type="match status" value="1"/>
</dbReference>
<accession>B8IJR4</accession>
<reference evidence="2 3" key="1">
    <citation type="submission" date="2009-01" db="EMBL/GenBank/DDBJ databases">
        <title>Complete sequence of chromosome of Methylobacterium nodulans ORS 2060.</title>
        <authorList>
            <consortium name="US DOE Joint Genome Institute"/>
            <person name="Lucas S."/>
            <person name="Copeland A."/>
            <person name="Lapidus A."/>
            <person name="Glavina del Rio T."/>
            <person name="Dalin E."/>
            <person name="Tice H."/>
            <person name="Bruce D."/>
            <person name="Goodwin L."/>
            <person name="Pitluck S."/>
            <person name="Sims D."/>
            <person name="Brettin T."/>
            <person name="Detter J.C."/>
            <person name="Han C."/>
            <person name="Larimer F."/>
            <person name="Land M."/>
            <person name="Hauser L."/>
            <person name="Kyrpides N."/>
            <person name="Ivanova N."/>
            <person name="Marx C.J."/>
            <person name="Richardson P."/>
        </authorList>
    </citation>
    <scope>NUCLEOTIDE SEQUENCE [LARGE SCALE GENOMIC DNA]</scope>
    <source>
        <strain evidence="3">LMG 21967 / CNCM I-2342 / ORS 2060</strain>
    </source>
</reference>
<dbReference type="PANTHER" id="PTHR45947:SF3">
    <property type="entry name" value="SULFOQUINOVOSYL TRANSFERASE SQD2"/>
    <property type="match status" value="1"/>
</dbReference>
<name>B8IJR4_METNO</name>